<sequence>MVQIRTMHKDDIDPVSMLISELNNNEESHIGYCGKDMHEIANSFIKEITDIKYTDSFVVAYEKGELVGVLGFDAYFENNSVEIWGPFMKENKWDDVFRLWDEMLILLPSDIDTIGMFPNKNNLRLQRFAKELGFTQQSEQTILTFSRDDRTKLRDAPIVDLTEEYFSEMKQLHDQVFPNTYYNGQQIIDRLNKDRKVFIIKDSIHISGYIYIEAEPEFGEASIEFIAVKESEQGKGLGTKLISVALKWLFTYEEMTSITLCVNSNNKNAICLYKKVGFKQLHDLVFFQKKHMKDK</sequence>
<dbReference type="Gene3D" id="3.40.630.30">
    <property type="match status" value="1"/>
</dbReference>
<evidence type="ECO:0000313" key="3">
    <source>
        <dbReference type="Proteomes" id="UP001649381"/>
    </source>
</evidence>
<dbReference type="PROSITE" id="PS51186">
    <property type="entry name" value="GNAT"/>
    <property type="match status" value="1"/>
</dbReference>
<dbReference type="RefSeq" id="WP_236333484.1">
    <property type="nucleotide sequence ID" value="NZ_JAKIJS010000001.1"/>
</dbReference>
<dbReference type="SUPFAM" id="SSF55729">
    <property type="entry name" value="Acyl-CoA N-acyltransferases (Nat)"/>
    <property type="match status" value="2"/>
</dbReference>
<evidence type="ECO:0000259" key="1">
    <source>
        <dbReference type="PROSITE" id="PS51186"/>
    </source>
</evidence>
<dbReference type="EMBL" id="JAKIJS010000001">
    <property type="protein sequence ID" value="MCF6137688.1"/>
    <property type="molecule type" value="Genomic_DNA"/>
</dbReference>
<name>A0ABS9H1H9_9BACL</name>
<dbReference type="PANTHER" id="PTHR43415:SF3">
    <property type="entry name" value="GNAT-FAMILY ACETYLTRANSFERASE"/>
    <property type="match status" value="1"/>
</dbReference>
<dbReference type="Proteomes" id="UP001649381">
    <property type="component" value="Unassembled WGS sequence"/>
</dbReference>
<organism evidence="2 3">
    <name type="scientific">Pseudalkalibacillus berkeleyi</name>
    <dbReference type="NCBI Taxonomy" id="1069813"/>
    <lineage>
        <taxon>Bacteria</taxon>
        <taxon>Bacillati</taxon>
        <taxon>Bacillota</taxon>
        <taxon>Bacilli</taxon>
        <taxon>Bacillales</taxon>
        <taxon>Fictibacillaceae</taxon>
        <taxon>Pseudalkalibacillus</taxon>
    </lineage>
</organism>
<dbReference type="CDD" id="cd04301">
    <property type="entry name" value="NAT_SF"/>
    <property type="match status" value="1"/>
</dbReference>
<proteinExistence type="predicted"/>
<feature type="domain" description="N-acetyltransferase" evidence="1">
    <location>
        <begin position="156"/>
        <end position="295"/>
    </location>
</feature>
<dbReference type="InterPro" id="IPR016181">
    <property type="entry name" value="Acyl_CoA_acyltransferase"/>
</dbReference>
<accession>A0ABS9H1H9</accession>
<reference evidence="2 3" key="1">
    <citation type="submission" date="2022-01" db="EMBL/GenBank/DDBJ databases">
        <title>Alkalihalobacillus sp. EGI L200015, a novel bacterium isolated from a salt lake sediment.</title>
        <authorList>
            <person name="Gao L."/>
            <person name="Fang B.-Z."/>
            <person name="Li W.-J."/>
        </authorList>
    </citation>
    <scope>NUCLEOTIDE SEQUENCE [LARGE SCALE GENOMIC DNA]</scope>
    <source>
        <strain evidence="2 3">KCTC 12718</strain>
    </source>
</reference>
<keyword evidence="3" id="KW-1185">Reference proteome</keyword>
<evidence type="ECO:0000313" key="2">
    <source>
        <dbReference type="EMBL" id="MCF6137688.1"/>
    </source>
</evidence>
<dbReference type="PANTHER" id="PTHR43415">
    <property type="entry name" value="SPERMIDINE N(1)-ACETYLTRANSFERASE"/>
    <property type="match status" value="1"/>
</dbReference>
<gene>
    <name evidence="2" type="ORF">L2716_08090</name>
</gene>
<comment type="caution">
    <text evidence="2">The sequence shown here is derived from an EMBL/GenBank/DDBJ whole genome shotgun (WGS) entry which is preliminary data.</text>
</comment>
<protein>
    <submittedName>
        <fullName evidence="2">GNAT family N-acetyltransferase</fullName>
    </submittedName>
</protein>
<dbReference type="InterPro" id="IPR000182">
    <property type="entry name" value="GNAT_dom"/>
</dbReference>
<dbReference type="Pfam" id="PF00583">
    <property type="entry name" value="Acetyltransf_1"/>
    <property type="match status" value="1"/>
</dbReference>